<dbReference type="OrthoDB" id="1148536at2"/>
<protein>
    <recommendedName>
        <fullName evidence="3">TolB-like 6-blade propeller-like</fullName>
    </recommendedName>
</protein>
<evidence type="ECO:0000313" key="1">
    <source>
        <dbReference type="EMBL" id="SHK07230.1"/>
    </source>
</evidence>
<accession>A0A1M6PH62</accession>
<dbReference type="SUPFAM" id="SSF82171">
    <property type="entry name" value="DPP6 N-terminal domain-like"/>
    <property type="match status" value="1"/>
</dbReference>
<keyword evidence="2" id="KW-1185">Reference proteome</keyword>
<name>A0A1M6PH62_9FLAO</name>
<evidence type="ECO:0000313" key="2">
    <source>
        <dbReference type="Proteomes" id="UP000184364"/>
    </source>
</evidence>
<dbReference type="AlphaFoldDB" id="A0A1M6PH62"/>
<organism evidence="1 2">
    <name type="scientific">Chryseobacterium polytrichastri</name>
    <dbReference type="NCBI Taxonomy" id="1302687"/>
    <lineage>
        <taxon>Bacteria</taxon>
        <taxon>Pseudomonadati</taxon>
        <taxon>Bacteroidota</taxon>
        <taxon>Flavobacteriia</taxon>
        <taxon>Flavobacteriales</taxon>
        <taxon>Weeksellaceae</taxon>
        <taxon>Chryseobacterium group</taxon>
        <taxon>Chryseobacterium</taxon>
    </lineage>
</organism>
<dbReference type="Proteomes" id="UP000184364">
    <property type="component" value="Unassembled WGS sequence"/>
</dbReference>
<reference evidence="2" key="1">
    <citation type="submission" date="2016-11" db="EMBL/GenBank/DDBJ databases">
        <authorList>
            <person name="Varghese N."/>
            <person name="Submissions S."/>
        </authorList>
    </citation>
    <scope>NUCLEOTIDE SEQUENCE [LARGE SCALE GENOMIC DNA]</scope>
    <source>
        <strain evidence="2">DSM 26899</strain>
    </source>
</reference>
<evidence type="ECO:0008006" key="3">
    <source>
        <dbReference type="Google" id="ProtNLM"/>
    </source>
</evidence>
<dbReference type="RefSeq" id="WP_073289764.1">
    <property type="nucleotide sequence ID" value="NZ_FRAV01000001.1"/>
</dbReference>
<dbReference type="STRING" id="1302687.SAMN05444267_10017"/>
<proteinExistence type="predicted"/>
<sequence>MNIKEHWRIKLKNAVFGSIKPEIDPFDDTHFYISDGWGSSFPSMKLRKLTLETGDEVNSISIKNSVRCLYWNENQKDLFAVSDNTIFQIDRTRFTIEKKLKKGVPKYSDYINSDDKDILLMMNFSSSVLNIYNCTTETSTKKKVKSCRGISKESENSFLIFCGHYGFVMRYDLRKNKTEEVLKTEIYRNVIHKKSGKFYLQCGILEPATETKHERIEPIPKLIIYQSLEDKAPFTLELDFHFTDFLVSEDEKLIYFYEDNRVWVYSLEHKKIENHFIFEENIRILQIFDKQRKILAYPYDDVKALICWTF</sequence>
<dbReference type="EMBL" id="FRAV01000001">
    <property type="protein sequence ID" value="SHK07230.1"/>
    <property type="molecule type" value="Genomic_DNA"/>
</dbReference>
<gene>
    <name evidence="1" type="ORF">SAMN05444267_10017</name>
</gene>